<organism evidence="1 2">
    <name type="scientific">Streptomyces spongiae</name>
    <dbReference type="NCBI Taxonomy" id="565072"/>
    <lineage>
        <taxon>Bacteria</taxon>
        <taxon>Bacillati</taxon>
        <taxon>Actinomycetota</taxon>
        <taxon>Actinomycetes</taxon>
        <taxon>Kitasatosporales</taxon>
        <taxon>Streptomycetaceae</taxon>
        <taxon>Streptomyces</taxon>
    </lineage>
</organism>
<dbReference type="EMBL" id="VJZC01000476">
    <property type="protein sequence ID" value="MPY62873.1"/>
    <property type="molecule type" value="Genomic_DNA"/>
</dbReference>
<comment type="caution">
    <text evidence="1">The sequence shown here is derived from an EMBL/GenBank/DDBJ whole genome shotgun (WGS) entry which is preliminary data.</text>
</comment>
<proteinExistence type="predicted"/>
<evidence type="ECO:0000313" key="1">
    <source>
        <dbReference type="EMBL" id="MPY62873.1"/>
    </source>
</evidence>
<sequence length="174" mass="19452">MSDNALWIATLTAGTAVLASWVTSWGTTRAARIQADTVTTAQREERRREVRRTAYADLLEQAQRLGDLYRQVSDLHAAEGTEADRARLAELRERQRDEYSRLRHCVWIVSLEGPETVADAADALRHATTPPYRALEAMIEGDPSAPDRFLASRAPFWQSVIAFGAAAREVLQET</sequence>
<keyword evidence="2" id="KW-1185">Reference proteome</keyword>
<dbReference type="OrthoDB" id="4192933at2"/>
<protein>
    <submittedName>
        <fullName evidence="1">Uncharacterized protein</fullName>
    </submittedName>
</protein>
<name>A0A5N8XU03_9ACTN</name>
<gene>
    <name evidence="1" type="ORF">FNH08_38705</name>
</gene>
<reference evidence="1 2" key="1">
    <citation type="submission" date="2019-07" db="EMBL/GenBank/DDBJ databases">
        <title>New species of Amycolatopsis and Streptomyces.</title>
        <authorList>
            <person name="Duangmal K."/>
            <person name="Teo W.F.A."/>
            <person name="Lipun K."/>
        </authorList>
    </citation>
    <scope>NUCLEOTIDE SEQUENCE [LARGE SCALE GENOMIC DNA]</scope>
    <source>
        <strain evidence="1 2">NBRC 106415</strain>
    </source>
</reference>
<evidence type="ECO:0000313" key="2">
    <source>
        <dbReference type="Proteomes" id="UP000400924"/>
    </source>
</evidence>
<accession>A0A5N8XU03</accession>
<dbReference type="Proteomes" id="UP000400924">
    <property type="component" value="Unassembled WGS sequence"/>
</dbReference>
<dbReference type="AlphaFoldDB" id="A0A5N8XU03"/>
<dbReference type="RefSeq" id="WP_152776205.1">
    <property type="nucleotide sequence ID" value="NZ_VJZC01000476.1"/>
</dbReference>